<dbReference type="Proteomes" id="UP001200247">
    <property type="component" value="Unassembled WGS sequence"/>
</dbReference>
<protein>
    <submittedName>
        <fullName evidence="2">DUF302 domain-containing protein</fullName>
    </submittedName>
</protein>
<evidence type="ECO:0000259" key="1">
    <source>
        <dbReference type="Pfam" id="PF03625"/>
    </source>
</evidence>
<reference evidence="2 3" key="1">
    <citation type="submission" date="2021-10" db="EMBL/GenBank/DDBJ databases">
        <title>Whole-genome sequencing analysis of Laribacter hongkongensis: virulence gene profiles, carbohydrate-active enzyme prediction, and antimicrobial resistance characterization.</title>
        <authorList>
            <person name="Yuan P."/>
            <person name="Zhan Y."/>
            <person name="Chen D."/>
        </authorList>
    </citation>
    <scope>NUCLEOTIDE SEQUENCE [LARGE SCALE GENOMIC DNA]</scope>
    <source>
        <strain evidence="2 3">W67</strain>
    </source>
</reference>
<comment type="caution">
    <text evidence="2">The sequence shown here is derived from an EMBL/GenBank/DDBJ whole genome shotgun (WGS) entry which is preliminary data.</text>
</comment>
<dbReference type="AlphaFoldDB" id="A0ABD4SV48"/>
<dbReference type="SUPFAM" id="SSF103247">
    <property type="entry name" value="TT1751-like"/>
    <property type="match status" value="1"/>
</dbReference>
<dbReference type="EMBL" id="JAJAXM010000034">
    <property type="protein sequence ID" value="MCG9027003.1"/>
    <property type="molecule type" value="Genomic_DNA"/>
</dbReference>
<accession>A0ABD4SV48</accession>
<dbReference type="Pfam" id="PF03625">
    <property type="entry name" value="DUF302"/>
    <property type="match status" value="1"/>
</dbReference>
<dbReference type="RefSeq" id="WP_239894439.1">
    <property type="nucleotide sequence ID" value="NZ_JAJAXM010000034.1"/>
</dbReference>
<dbReference type="PANTHER" id="PTHR38342">
    <property type="entry name" value="SLR5037 PROTEIN"/>
    <property type="match status" value="1"/>
</dbReference>
<name>A0ABD4SV48_9NEIS</name>
<dbReference type="PANTHER" id="PTHR38342:SF2">
    <property type="entry name" value="INNER MEMBRANE OR EXPORTED"/>
    <property type="match status" value="1"/>
</dbReference>
<dbReference type="InterPro" id="IPR035923">
    <property type="entry name" value="TT1751-like_sf"/>
</dbReference>
<gene>
    <name evidence="2" type="ORF">LH440_14035</name>
</gene>
<dbReference type="CDD" id="cd14797">
    <property type="entry name" value="DUF302"/>
    <property type="match status" value="1"/>
</dbReference>
<evidence type="ECO:0000313" key="2">
    <source>
        <dbReference type="EMBL" id="MCG9027003.1"/>
    </source>
</evidence>
<feature type="domain" description="DUF302" evidence="1">
    <location>
        <begin position="56"/>
        <end position="116"/>
    </location>
</feature>
<organism evidence="2 3">
    <name type="scientific">Laribacter hongkongensis</name>
    <dbReference type="NCBI Taxonomy" id="168471"/>
    <lineage>
        <taxon>Bacteria</taxon>
        <taxon>Pseudomonadati</taxon>
        <taxon>Pseudomonadota</taxon>
        <taxon>Betaproteobacteria</taxon>
        <taxon>Neisseriales</taxon>
        <taxon>Aquaspirillaceae</taxon>
        <taxon>Laribacter</taxon>
    </lineage>
</organism>
<proteinExistence type="predicted"/>
<sequence>MKSTAFALIFVTQVWAQNATTGSGNTEIISHYDFAGTISKISESLQKNNMKIFARIDHQAAARSVGLDMPPTMVIVYGNPAAGTKFMLENPQLALDLPLRVLISETRDGNAVQVSWHPAESVIKPYGMSENAAMALSRAEKIISDAISHQ</sequence>
<dbReference type="Gene3D" id="3.30.310.70">
    <property type="entry name" value="TT1751-like domain"/>
    <property type="match status" value="1"/>
</dbReference>
<evidence type="ECO:0000313" key="3">
    <source>
        <dbReference type="Proteomes" id="UP001200247"/>
    </source>
</evidence>
<dbReference type="InterPro" id="IPR005180">
    <property type="entry name" value="DUF302"/>
</dbReference>